<name>A0A022W2A4_TRIRU</name>
<organism evidence="1">
    <name type="scientific">Trichophyton rubrum CBS 288.86</name>
    <dbReference type="NCBI Taxonomy" id="1215330"/>
    <lineage>
        <taxon>Eukaryota</taxon>
        <taxon>Fungi</taxon>
        <taxon>Dikarya</taxon>
        <taxon>Ascomycota</taxon>
        <taxon>Pezizomycotina</taxon>
        <taxon>Eurotiomycetes</taxon>
        <taxon>Eurotiomycetidae</taxon>
        <taxon>Onygenales</taxon>
        <taxon>Arthrodermataceae</taxon>
        <taxon>Trichophyton</taxon>
    </lineage>
</organism>
<dbReference type="HOGENOM" id="CLU_105108_0_0_1"/>
<accession>A0A022W2A4</accession>
<reference evidence="1" key="1">
    <citation type="submission" date="2014-02" db="EMBL/GenBank/DDBJ databases">
        <title>The Genome Sequence of Trichophyton rubrum (morphotype fischeri) CBS 288.86.</title>
        <authorList>
            <consortium name="The Broad Institute Genomics Platform"/>
            <person name="Cuomo C.A."/>
            <person name="White T.C."/>
            <person name="Graser Y."/>
            <person name="Martinez-Rossi N."/>
            <person name="Heitman J."/>
            <person name="Young S.K."/>
            <person name="Zeng Q."/>
            <person name="Gargeya S."/>
            <person name="Abouelleil A."/>
            <person name="Alvarado L."/>
            <person name="Chapman S.B."/>
            <person name="Gainer-Dewar J."/>
            <person name="Goldberg J."/>
            <person name="Griggs A."/>
            <person name="Gujja S."/>
            <person name="Hansen M."/>
            <person name="Howarth C."/>
            <person name="Imamovic A."/>
            <person name="Larimer J."/>
            <person name="Martinez D."/>
            <person name="Murphy C."/>
            <person name="Pearson M.D."/>
            <person name="Persinoti G."/>
            <person name="Poon T."/>
            <person name="Priest M."/>
            <person name="Roberts A.D."/>
            <person name="Saif S."/>
            <person name="Shea T.D."/>
            <person name="Sykes S.N."/>
            <person name="Wortman J."/>
            <person name="Nusbaum C."/>
            <person name="Birren B."/>
        </authorList>
    </citation>
    <scope>NUCLEOTIDE SEQUENCE [LARGE SCALE GENOMIC DNA]</scope>
    <source>
        <strain evidence="1">CBS 288.86</strain>
    </source>
</reference>
<gene>
    <name evidence="1" type="ORF">H103_04604</name>
</gene>
<protein>
    <recommendedName>
        <fullName evidence="2">Ricin B lectin domain-containing protein</fullName>
    </recommendedName>
</protein>
<dbReference type="AlphaFoldDB" id="A0A022W2A4"/>
<dbReference type="OrthoDB" id="4167866at2759"/>
<proteinExistence type="predicted"/>
<dbReference type="Proteomes" id="UP000023758">
    <property type="component" value="Unassembled WGS sequence"/>
</dbReference>
<dbReference type="EMBL" id="KK207855">
    <property type="protein sequence ID" value="EZF52178.1"/>
    <property type="molecule type" value="Genomic_DNA"/>
</dbReference>
<evidence type="ECO:0000313" key="1">
    <source>
        <dbReference type="EMBL" id="EZF52178.1"/>
    </source>
</evidence>
<evidence type="ECO:0008006" key="2">
    <source>
        <dbReference type="Google" id="ProtNLM"/>
    </source>
</evidence>
<sequence length="206" mass="23396">MHTALIYRYASAIVIYTLSQTKNLTPAKMQFLSLAIATLCAFAASVSAQSPKLYTLITSKQYGLNLTHNSDTGAVEFERGSFYRHWTDHPVTQGAHNWHCFRARQKYELDIIYWVRFQNYVAGQSATAPQTYGYPPSLFDVEMDGDVSYLISLETPNPGERLAWTIERNNATGNGELKLQTYKRSPSQQFIITQEPGDDEFPPRIQ</sequence>